<dbReference type="Proteomes" id="UP000193495">
    <property type="component" value="Unassembled WGS sequence"/>
</dbReference>
<reference evidence="2 3" key="1">
    <citation type="submission" date="2017-03" db="EMBL/GenBank/DDBJ databases">
        <authorList>
            <person name="Afonso C.L."/>
            <person name="Miller P.J."/>
            <person name="Scott M.A."/>
            <person name="Spackman E."/>
            <person name="Goraichik I."/>
            <person name="Dimitrov K.M."/>
            <person name="Suarez D.L."/>
            <person name="Swayne D.E."/>
        </authorList>
    </citation>
    <scope>NUCLEOTIDE SEQUENCE [LARGE SCALE GENOMIC DNA]</scope>
    <source>
        <strain evidence="2 3">CECT 8367</strain>
    </source>
</reference>
<proteinExistence type="predicted"/>
<organism evidence="2 3">
    <name type="scientific">Limimaricola soesokkakensis</name>
    <dbReference type="NCBI Taxonomy" id="1343159"/>
    <lineage>
        <taxon>Bacteria</taxon>
        <taxon>Pseudomonadati</taxon>
        <taxon>Pseudomonadota</taxon>
        <taxon>Alphaproteobacteria</taxon>
        <taxon>Rhodobacterales</taxon>
        <taxon>Paracoccaceae</taxon>
        <taxon>Limimaricola</taxon>
    </lineage>
</organism>
<evidence type="ECO:0000313" key="1">
    <source>
        <dbReference type="EMBL" id="PSK80466.1"/>
    </source>
</evidence>
<evidence type="ECO:0000313" key="4">
    <source>
        <dbReference type="Proteomes" id="UP000240624"/>
    </source>
</evidence>
<dbReference type="EMBL" id="FWFY01000021">
    <property type="protein sequence ID" value="SLN71467.1"/>
    <property type="molecule type" value="Genomic_DNA"/>
</dbReference>
<accession>A0A1X7A6J5</accession>
<keyword evidence="4" id="KW-1185">Reference proteome</keyword>
<dbReference type="AlphaFoldDB" id="A0A1X7A6J5"/>
<evidence type="ECO:0000313" key="3">
    <source>
        <dbReference type="Proteomes" id="UP000193495"/>
    </source>
</evidence>
<evidence type="ECO:0000313" key="2">
    <source>
        <dbReference type="EMBL" id="SLN71467.1"/>
    </source>
</evidence>
<protein>
    <submittedName>
        <fullName evidence="2">Uncharacterized protein</fullName>
    </submittedName>
</protein>
<gene>
    <name evidence="1" type="ORF">CLV79_1224</name>
    <name evidence="2" type="ORF">LOS8367_03628</name>
</gene>
<dbReference type="Proteomes" id="UP000240624">
    <property type="component" value="Unassembled WGS sequence"/>
</dbReference>
<dbReference type="EMBL" id="PYGB01000022">
    <property type="protein sequence ID" value="PSK80466.1"/>
    <property type="molecule type" value="Genomic_DNA"/>
</dbReference>
<reference evidence="1 4" key="2">
    <citation type="submission" date="2018-03" db="EMBL/GenBank/DDBJ databases">
        <title>Genomic Encyclopedia of Archaeal and Bacterial Type Strains, Phase II (KMG-II): from individual species to whole genera.</title>
        <authorList>
            <person name="Goeker M."/>
        </authorList>
    </citation>
    <scope>NUCLEOTIDE SEQUENCE [LARGE SCALE GENOMIC DNA]</scope>
    <source>
        <strain evidence="1 4">DSM 29956</strain>
    </source>
</reference>
<name>A0A1X7A6J5_9RHOB</name>
<sequence>MVMPEAQSVLPPALIDSSTPTAAAMKVPSSFAMICPRCIWKPKERLEAAECQRLGTSTGSAGRFLLGIYEAEGRAMPAYSDISTSAIILQAITYRWANAEN</sequence>